<dbReference type="Pfam" id="PF03965">
    <property type="entry name" value="Penicillinase_R"/>
    <property type="match status" value="1"/>
</dbReference>
<dbReference type="Proteomes" id="UP000616547">
    <property type="component" value="Unassembled WGS sequence"/>
</dbReference>
<keyword evidence="2" id="KW-0805">Transcription regulation</keyword>
<dbReference type="InterPro" id="IPR005650">
    <property type="entry name" value="BlaI_family"/>
</dbReference>
<dbReference type="GO" id="GO:0016757">
    <property type="term" value="F:glycosyltransferase activity"/>
    <property type="evidence" value="ECO:0007669"/>
    <property type="project" value="UniProtKB-KW"/>
</dbReference>
<keyword evidence="4" id="KW-0804">Transcription</keyword>
<evidence type="ECO:0000313" key="6">
    <source>
        <dbReference type="Proteomes" id="UP000616547"/>
    </source>
</evidence>
<accession>A0ABQ3W5K2</accession>
<organism evidence="5 6">
    <name type="scientific">Lactobacillus nasalidis</name>
    <dbReference type="NCBI Taxonomy" id="2797258"/>
    <lineage>
        <taxon>Bacteria</taxon>
        <taxon>Bacillati</taxon>
        <taxon>Bacillota</taxon>
        <taxon>Bacilli</taxon>
        <taxon>Lactobacillales</taxon>
        <taxon>Lactobacillaceae</taxon>
        <taxon>Lactobacillus</taxon>
    </lineage>
</organism>
<dbReference type="EMBL" id="BOCI01000015">
    <property type="protein sequence ID" value="GHW00369.1"/>
    <property type="molecule type" value="Genomic_DNA"/>
</dbReference>
<evidence type="ECO:0000256" key="2">
    <source>
        <dbReference type="ARBA" id="ARBA00023015"/>
    </source>
</evidence>
<keyword evidence="6" id="KW-1185">Reference proteome</keyword>
<name>A0ABQ3W5K2_9LACO</name>
<dbReference type="NCBIfam" id="TIGR02698">
    <property type="entry name" value="CopY_TcrY"/>
    <property type="match status" value="1"/>
</dbReference>
<keyword evidence="5" id="KW-0328">Glycosyltransferase</keyword>
<dbReference type="InterPro" id="IPR036390">
    <property type="entry name" value="WH_DNA-bd_sf"/>
</dbReference>
<dbReference type="InterPro" id="IPR014071">
    <property type="entry name" value="Cu_transp_CopY/TcrY"/>
</dbReference>
<reference evidence="6" key="1">
    <citation type="submission" date="2021-01" db="EMBL/GenBank/DDBJ databases">
        <title>Draft genome sequence of Nasalis larvatus strain YZ03.</title>
        <authorList>
            <person name="Suzuki-Hashido N."/>
            <person name="Tsuchida S."/>
            <person name="Hayakawa T."/>
        </authorList>
    </citation>
    <scope>NUCLEOTIDE SEQUENCE [LARGE SCALE GENOMIC DNA]</scope>
    <source>
        <strain evidence="6">YZ03</strain>
    </source>
</reference>
<keyword evidence="3" id="KW-0238">DNA-binding</keyword>
<dbReference type="SUPFAM" id="SSF46785">
    <property type="entry name" value="Winged helix' DNA-binding domain"/>
    <property type="match status" value="1"/>
</dbReference>
<evidence type="ECO:0000256" key="4">
    <source>
        <dbReference type="ARBA" id="ARBA00023163"/>
    </source>
</evidence>
<dbReference type="Gene3D" id="1.10.10.10">
    <property type="entry name" value="Winged helix-like DNA-binding domain superfamily/Winged helix DNA-binding domain"/>
    <property type="match status" value="1"/>
</dbReference>
<protein>
    <submittedName>
        <fullName evidence="5">Uracil phosphoribosyltransferase</fullName>
    </submittedName>
</protein>
<evidence type="ECO:0000256" key="1">
    <source>
        <dbReference type="ARBA" id="ARBA00011046"/>
    </source>
</evidence>
<keyword evidence="5" id="KW-0808">Transferase</keyword>
<sequence length="147" mass="16541">MEQDCRISDAEWQVMRIVWTLGTASSSQIVAQLTAKFSWSPSTTKTLLRRLEKKGFLQVDRLGHRFSYRAALGETEAMHQSLQADFANMCDMRKGEMILRLLDELPLSRKDLEAIALKAGQKAKTAPEKVDCNCLSSCQQEEGGQKC</sequence>
<dbReference type="PIRSF" id="PIRSF019455">
    <property type="entry name" value="CopR_AtkY"/>
    <property type="match status" value="1"/>
</dbReference>
<comment type="caution">
    <text evidence="5">The sequence shown here is derived from an EMBL/GenBank/DDBJ whole genome shotgun (WGS) entry which is preliminary data.</text>
</comment>
<evidence type="ECO:0000313" key="5">
    <source>
        <dbReference type="EMBL" id="GHW00369.1"/>
    </source>
</evidence>
<dbReference type="RefSeq" id="WP_201331960.1">
    <property type="nucleotide sequence ID" value="NZ_BOCG01000183.1"/>
</dbReference>
<dbReference type="InterPro" id="IPR036388">
    <property type="entry name" value="WH-like_DNA-bd_sf"/>
</dbReference>
<evidence type="ECO:0000256" key="3">
    <source>
        <dbReference type="ARBA" id="ARBA00023125"/>
    </source>
</evidence>
<proteinExistence type="inferred from homology"/>
<comment type="similarity">
    <text evidence="1">Belongs to the BlaI transcriptional regulatory family.</text>
</comment>
<gene>
    <name evidence="5" type="primary">atkY</name>
    <name evidence="5" type="ORF">lacNasYZ03_00560</name>
</gene>